<accession>A0A1H7LP18</accession>
<dbReference type="RefSeq" id="WP_090547682.1">
    <property type="nucleotide sequence ID" value="NZ_FNSR01000002.1"/>
</dbReference>
<feature type="chain" id="PRO_5030029055" description="Secreted protein" evidence="1">
    <location>
        <begin position="23"/>
        <end position="135"/>
    </location>
</feature>
<sequence>MTNAWRTLIAGCCIAAAPLALAAGDTGGDDGAAQGGHDYPTQVRVEYVLSCMDDNGHDFVNVYKCSCVIDKMAVALPYNDFVEQSTFSKYASMGGEGGAEFRMDRARAQTKKYLALQADAYRSCGIGKQTTAAAK</sequence>
<reference evidence="3" key="1">
    <citation type="submission" date="2016-10" db="EMBL/GenBank/DDBJ databases">
        <authorList>
            <person name="Varghese N."/>
            <person name="Submissions S."/>
        </authorList>
    </citation>
    <scope>NUCLEOTIDE SEQUENCE [LARGE SCALE GENOMIC DNA]</scope>
    <source>
        <strain evidence="3">LMG 26416</strain>
    </source>
</reference>
<evidence type="ECO:0008006" key="4">
    <source>
        <dbReference type="Google" id="ProtNLM"/>
    </source>
</evidence>
<dbReference type="OrthoDB" id="8563102at2"/>
<dbReference type="AlphaFoldDB" id="A0A1H7LP18"/>
<dbReference type="EMBL" id="FOAJ01000004">
    <property type="protein sequence ID" value="SEL00478.1"/>
    <property type="molecule type" value="Genomic_DNA"/>
</dbReference>
<evidence type="ECO:0000256" key="1">
    <source>
        <dbReference type="SAM" id="SignalP"/>
    </source>
</evidence>
<keyword evidence="3" id="KW-1185">Reference proteome</keyword>
<feature type="signal peptide" evidence="1">
    <location>
        <begin position="1"/>
        <end position="22"/>
    </location>
</feature>
<evidence type="ECO:0000313" key="2">
    <source>
        <dbReference type="EMBL" id="SEL00478.1"/>
    </source>
</evidence>
<proteinExistence type="predicted"/>
<dbReference type="STRING" id="416943.SAMN05445871_3747"/>
<evidence type="ECO:0000313" key="3">
    <source>
        <dbReference type="Proteomes" id="UP000199120"/>
    </source>
</evidence>
<protein>
    <recommendedName>
        <fullName evidence="4">Secreted protein</fullName>
    </recommendedName>
</protein>
<organism evidence="2 3">
    <name type="scientific">Paraburkholderia caballeronis</name>
    <dbReference type="NCBI Taxonomy" id="416943"/>
    <lineage>
        <taxon>Bacteria</taxon>
        <taxon>Pseudomonadati</taxon>
        <taxon>Pseudomonadota</taxon>
        <taxon>Betaproteobacteria</taxon>
        <taxon>Burkholderiales</taxon>
        <taxon>Burkholderiaceae</taxon>
        <taxon>Paraburkholderia</taxon>
    </lineage>
</organism>
<keyword evidence="1" id="KW-0732">Signal</keyword>
<gene>
    <name evidence="2" type="ORF">SAMN05192542_104430</name>
</gene>
<dbReference type="Proteomes" id="UP000199120">
    <property type="component" value="Unassembled WGS sequence"/>
</dbReference>
<name>A0A1H7LP18_9BURK</name>